<feature type="domain" description="Type II/III secretion system secretin-like" evidence="3">
    <location>
        <begin position="296"/>
        <end position="456"/>
    </location>
</feature>
<dbReference type="Proteomes" id="UP000192872">
    <property type="component" value="Unassembled WGS sequence"/>
</dbReference>
<dbReference type="PANTHER" id="PTHR30332">
    <property type="entry name" value="PROBABLE GENERAL SECRETION PATHWAY PROTEIN D"/>
    <property type="match status" value="1"/>
</dbReference>
<feature type="compositionally biased region" description="Low complexity" evidence="2">
    <location>
        <begin position="181"/>
        <end position="209"/>
    </location>
</feature>
<dbReference type="GO" id="GO:0009306">
    <property type="term" value="P:protein secretion"/>
    <property type="evidence" value="ECO:0007669"/>
    <property type="project" value="InterPro"/>
</dbReference>
<reference evidence="5 6" key="1">
    <citation type="journal article" date="2017" name="Water Res.">
        <title>Comammox in drinking water systems.</title>
        <authorList>
            <person name="Wang Y."/>
            <person name="Ma L."/>
            <person name="Mao Y."/>
            <person name="Jiang X."/>
            <person name="Xia Y."/>
            <person name="Yu K."/>
            <person name="Li B."/>
            <person name="Zhang T."/>
        </authorList>
    </citation>
    <scope>NUCLEOTIDE SEQUENCE [LARGE SCALE GENOMIC DNA]</scope>
    <source>
        <strain evidence="5">SG_bin8</strain>
    </source>
</reference>
<dbReference type="Pfam" id="PF13629">
    <property type="entry name" value="T2SS-T3SS_pil_N"/>
    <property type="match status" value="1"/>
</dbReference>
<dbReference type="STRING" id="1827387.A4S15_01690"/>
<dbReference type="Pfam" id="PF00263">
    <property type="entry name" value="Secretin"/>
    <property type="match status" value="1"/>
</dbReference>
<dbReference type="EMBL" id="LWDL01000031">
    <property type="protein sequence ID" value="OQW49477.1"/>
    <property type="molecule type" value="Genomic_DNA"/>
</dbReference>
<name>A0A1W9HQE0_9HYPH</name>
<sequence length="510" mass="53703">MIRKVLEKLSMFPHHALKRLAVIASTLLVMTASDAAPQRRNDGDASVRVSAGHSAREVRIGVSKSVIVELNQDAKDILVSNPAIANAIVRSAKRIFVIGTGVGSTNVFFFDGAGNQIATINVIVERDLDGLNATLRRLFPNTNVKAEGIGENVIVSGQVNSAADVKTAIDVSEQFVSRQPSAAATNSNNTGTSSLSLSVPPGGSAGSSASSSRIVNALTIVGKEQVHLKVVVAEMNRTAIKQLGVNLAGTWTFGPSTFQFNEQNNYPVNGSQSTSGTTLTGILGGRLNTFIQLRVLENSGLAKLLAEPSLTAVSGEEASFLAGGEFPVPASRDLQGNITVTFKQFGVGLAFTPIVLSEGRISIRTKTEVSELDPSNGVVLNGLNIPGLRVRRAESTVELPSGGTIVLAGLIQDTTRKAVVGIPGLRRLPVLGPLFSSQDFLNNQTELVVLITPYIANPGARQDFALPTDGFVNASDPEAAIFNRLVKANGVKGPLAHGERPKGHFGFIYE</sequence>
<evidence type="ECO:0000313" key="5">
    <source>
        <dbReference type="EMBL" id="OQW49477.1"/>
    </source>
</evidence>
<dbReference type="InterPro" id="IPR032789">
    <property type="entry name" value="T2SS-T3SS_pil_N"/>
</dbReference>
<dbReference type="AlphaFoldDB" id="A0A1W9HQE0"/>
<accession>A0A1W9HQE0</accession>
<comment type="similarity">
    <text evidence="1">Belongs to the bacterial secretin family.</text>
</comment>
<proteinExistence type="inferred from homology"/>
<dbReference type="GO" id="GO:0015627">
    <property type="term" value="C:type II protein secretion system complex"/>
    <property type="evidence" value="ECO:0007669"/>
    <property type="project" value="TreeGrafter"/>
</dbReference>
<feature type="region of interest" description="Disordered" evidence="2">
    <location>
        <begin position="180"/>
        <end position="209"/>
    </location>
</feature>
<dbReference type="PANTHER" id="PTHR30332:SF17">
    <property type="entry name" value="TYPE IV PILIATION SYSTEM PROTEIN DR_0774-RELATED"/>
    <property type="match status" value="1"/>
</dbReference>
<evidence type="ECO:0000256" key="2">
    <source>
        <dbReference type="SAM" id="MobiDB-lite"/>
    </source>
</evidence>
<evidence type="ECO:0000259" key="3">
    <source>
        <dbReference type="Pfam" id="PF00263"/>
    </source>
</evidence>
<evidence type="ECO:0000313" key="6">
    <source>
        <dbReference type="Proteomes" id="UP000192872"/>
    </source>
</evidence>
<dbReference type="PRINTS" id="PR00811">
    <property type="entry name" value="BCTERIALGSPD"/>
</dbReference>
<dbReference type="RefSeq" id="WP_376800029.1">
    <property type="nucleotide sequence ID" value="NZ_DHWE01000022.1"/>
</dbReference>
<comment type="caution">
    <text evidence="5">The sequence shown here is derived from an EMBL/GenBank/DDBJ whole genome shotgun (WGS) entry which is preliminary data.</text>
</comment>
<organism evidence="5 6">
    <name type="scientific">Candidatus Raskinella chloraquaticus</name>
    <dbReference type="NCBI Taxonomy" id="1951219"/>
    <lineage>
        <taxon>Bacteria</taxon>
        <taxon>Pseudomonadati</taxon>
        <taxon>Pseudomonadota</taxon>
        <taxon>Alphaproteobacteria</taxon>
        <taxon>Hyphomicrobiales</taxon>
        <taxon>Phreatobacteraceae</taxon>
        <taxon>Candidatus Raskinella</taxon>
    </lineage>
</organism>
<dbReference type="InterPro" id="IPR050810">
    <property type="entry name" value="Bact_Secretion_Sys_Channel"/>
</dbReference>
<gene>
    <name evidence="5" type="ORF">A4S15_01690</name>
</gene>
<evidence type="ECO:0000256" key="1">
    <source>
        <dbReference type="RuleBase" id="RU004003"/>
    </source>
</evidence>
<dbReference type="InterPro" id="IPR004846">
    <property type="entry name" value="T2SS/T3SS_dom"/>
</dbReference>
<protein>
    <submittedName>
        <fullName evidence="5">Uncharacterized protein</fullName>
    </submittedName>
</protein>
<feature type="domain" description="Pilus formation protein N-terminal" evidence="4">
    <location>
        <begin position="55"/>
        <end position="125"/>
    </location>
</feature>
<evidence type="ECO:0000259" key="4">
    <source>
        <dbReference type="Pfam" id="PF13629"/>
    </source>
</evidence>
<dbReference type="InterPro" id="IPR001775">
    <property type="entry name" value="GspD/PilQ"/>
</dbReference>